<dbReference type="InterPro" id="IPR036640">
    <property type="entry name" value="ABC1_TM_sf"/>
</dbReference>
<dbReference type="Gene3D" id="1.20.1560.10">
    <property type="entry name" value="ABC transporter type 1, transmembrane domain"/>
    <property type="match status" value="2"/>
</dbReference>
<comment type="caution">
    <text evidence="10">The sequence shown here is derived from an EMBL/GenBank/DDBJ whole genome shotgun (WGS) entry which is preliminary data.</text>
</comment>
<feature type="transmembrane region" description="Helical" evidence="8">
    <location>
        <begin position="57"/>
        <end position="76"/>
    </location>
</feature>
<dbReference type="GO" id="GO:0005524">
    <property type="term" value="F:ATP binding"/>
    <property type="evidence" value="ECO:0007669"/>
    <property type="project" value="UniProtKB-KW"/>
</dbReference>
<keyword evidence="7 8" id="KW-0472">Membrane</keyword>
<evidence type="ECO:0000259" key="9">
    <source>
        <dbReference type="SMART" id="SM00382"/>
    </source>
</evidence>
<dbReference type="GO" id="GO:0016887">
    <property type="term" value="F:ATP hydrolysis activity"/>
    <property type="evidence" value="ECO:0007669"/>
    <property type="project" value="InterPro"/>
</dbReference>
<evidence type="ECO:0000256" key="2">
    <source>
        <dbReference type="ARBA" id="ARBA00009726"/>
    </source>
</evidence>
<feature type="transmembrane region" description="Helical" evidence="8">
    <location>
        <begin position="696"/>
        <end position="715"/>
    </location>
</feature>
<dbReference type="Gene3D" id="3.40.50.300">
    <property type="entry name" value="P-loop containing nucleotide triphosphate hydrolases"/>
    <property type="match status" value="2"/>
</dbReference>
<dbReference type="SUPFAM" id="SSF52540">
    <property type="entry name" value="P-loop containing nucleoside triphosphate hydrolases"/>
    <property type="match status" value="2"/>
</dbReference>
<feature type="transmembrane region" description="Helical" evidence="8">
    <location>
        <begin position="97"/>
        <end position="117"/>
    </location>
</feature>
<sequence>MIGWVTDLWSILSFSWISINTCWVGEPNADPDMAPQILARYSPCNLSFTLPRLAWEFRIVLLQILAIELALHFVNLQSIVALQDLLSIGGDASTSSYIYLLVNMALWILRAHAAYWISSGKTYIQTTLSYLVHVRSIRLPPDETRDVSLTNLLVSDTSVVAEGLNAVVAAWRLPVEFLSALYLLWMNLSCGVLPCLATALLFRSASLYLSFKDGNLRTKWQESRDDRINLCQEAFSPPGCGTLARLGWTNVWVEYILRSRGKELTLLGNREWMRKIHEGIDYAQPVIVQFVALVTMLYTNAVDAASVVPISLMLGNVMAPVNQVTGVVLSLLESQSALQRLREFFAASPSDRPSAESDYKLDPSFSGLIVGVTGQKGRLLKSQLIYGKYPCTVYVPQSPKLLVGCGDTVEDNVLFGRPRDGARLLEAMRLACLSQVPLSQKVDTLSMGQGARVCLARAYYCILADESSGGVLLLEEPWLSLDATTAKDVTTNLLSVLQRSLSIIVITDHIDMLRSVLPADSLLIVGGSNHSPVHDGRVRNKALSVGESVSQLENHEKHSSEAETGHDVAASVPLQAYSIFLTYVGRGYTFLIMLLIGGIMASQQTLDALLPAVADARDWRLLRGYETLLLVFVVCNFGAFHFEVVGGLRGSKRLFSGFVRRASSLALSIGVEGGSDILGRLVSDVDVSDHTLTRTLGILWGAILYLCCKFGFMLWSSHYRISLLLLLLLVVAAFELIAARPFRPANRGARRRAAAALPPVIAAAQGSFDIRGTLLDYGADSWVATKFLAILCQRARWQIVEEACRSWLSLRLEVLGFILTAQTTFLRPVGDPILAGMLITAARAVSGVVQQLIHNCADIERDFVSVQRLTDPIPLTLNAVSVSAPQRVDDTAIIIRGVSAGYGESIVLRSVNLLVLVNEKVALIGPSGVGKTTLLNSILGAADITEGGISVFGLCPREASSRQLIQCIPHTPVLFRGSVRHNLDPQKVISDRLIYEALDCVGLSKKVREYLDTDASTVLTTAADRLRICLCRVVLARETCELKIVLLDECAGVFTDPIAKAFVENCLTLFRSQTVIMTTHRPFLTGLFDRTVTLG</sequence>
<feature type="transmembrane region" description="Helical" evidence="8">
    <location>
        <begin position="628"/>
        <end position="648"/>
    </location>
</feature>
<dbReference type="PANTHER" id="PTHR24223:SF456">
    <property type="entry name" value="MULTIDRUG RESISTANCE-ASSOCIATED PROTEIN LETHAL(2)03659"/>
    <property type="match status" value="1"/>
</dbReference>
<keyword evidence="3 8" id="KW-0812">Transmembrane</keyword>
<accession>A0A7J6L4X5</accession>
<dbReference type="InterPro" id="IPR027417">
    <property type="entry name" value="P-loop_NTPase"/>
</dbReference>
<protein>
    <recommendedName>
        <fullName evidence="9">AAA+ ATPase domain-containing protein</fullName>
    </recommendedName>
</protein>
<evidence type="ECO:0000256" key="3">
    <source>
        <dbReference type="ARBA" id="ARBA00022692"/>
    </source>
</evidence>
<evidence type="ECO:0000256" key="7">
    <source>
        <dbReference type="ARBA" id="ARBA00023136"/>
    </source>
</evidence>
<dbReference type="SMART" id="SM00382">
    <property type="entry name" value="AAA"/>
    <property type="match status" value="1"/>
</dbReference>
<feature type="transmembrane region" description="Helical" evidence="8">
    <location>
        <begin position="721"/>
        <end position="742"/>
    </location>
</feature>
<evidence type="ECO:0000256" key="8">
    <source>
        <dbReference type="SAM" id="Phobius"/>
    </source>
</evidence>
<feature type="domain" description="AAA+ ATPase" evidence="9">
    <location>
        <begin position="917"/>
        <end position="1093"/>
    </location>
</feature>
<keyword evidence="6 8" id="KW-1133">Transmembrane helix</keyword>
<evidence type="ECO:0000256" key="5">
    <source>
        <dbReference type="ARBA" id="ARBA00022840"/>
    </source>
</evidence>
<dbReference type="Pfam" id="PF00005">
    <property type="entry name" value="ABC_tran"/>
    <property type="match status" value="1"/>
</dbReference>
<dbReference type="InterPro" id="IPR050173">
    <property type="entry name" value="ABC_transporter_C-like"/>
</dbReference>
<feature type="transmembrane region" description="Helical" evidence="8">
    <location>
        <begin position="580"/>
        <end position="601"/>
    </location>
</feature>
<keyword evidence="11" id="KW-1185">Reference proteome</keyword>
<dbReference type="InterPro" id="IPR003439">
    <property type="entry name" value="ABC_transporter-like_ATP-bd"/>
</dbReference>
<evidence type="ECO:0000256" key="6">
    <source>
        <dbReference type="ARBA" id="ARBA00022989"/>
    </source>
</evidence>
<organism evidence="10 11">
    <name type="scientific">Perkinsus chesapeaki</name>
    <name type="common">Clam parasite</name>
    <name type="synonym">Perkinsus andrewsi</name>
    <dbReference type="NCBI Taxonomy" id="330153"/>
    <lineage>
        <taxon>Eukaryota</taxon>
        <taxon>Sar</taxon>
        <taxon>Alveolata</taxon>
        <taxon>Perkinsozoa</taxon>
        <taxon>Perkinsea</taxon>
        <taxon>Perkinsida</taxon>
        <taxon>Perkinsidae</taxon>
        <taxon>Perkinsus</taxon>
    </lineage>
</organism>
<comment type="subcellular location">
    <subcellularLocation>
        <location evidence="1">Membrane</location>
        <topology evidence="1">Multi-pass membrane protein</topology>
    </subcellularLocation>
</comment>
<dbReference type="GO" id="GO:0042626">
    <property type="term" value="F:ATPase-coupled transmembrane transporter activity"/>
    <property type="evidence" value="ECO:0007669"/>
    <property type="project" value="TreeGrafter"/>
</dbReference>
<dbReference type="InterPro" id="IPR003593">
    <property type="entry name" value="AAA+_ATPase"/>
</dbReference>
<dbReference type="EMBL" id="JAAPAO010000751">
    <property type="protein sequence ID" value="KAF4654230.1"/>
    <property type="molecule type" value="Genomic_DNA"/>
</dbReference>
<dbReference type="Proteomes" id="UP000591131">
    <property type="component" value="Unassembled WGS sequence"/>
</dbReference>
<dbReference type="GO" id="GO:0016020">
    <property type="term" value="C:membrane"/>
    <property type="evidence" value="ECO:0007669"/>
    <property type="project" value="UniProtKB-SubCell"/>
</dbReference>
<keyword evidence="5" id="KW-0067">ATP-binding</keyword>
<proteinExistence type="inferred from homology"/>
<evidence type="ECO:0000256" key="1">
    <source>
        <dbReference type="ARBA" id="ARBA00004141"/>
    </source>
</evidence>
<dbReference type="SUPFAM" id="SSF90123">
    <property type="entry name" value="ABC transporter transmembrane region"/>
    <property type="match status" value="2"/>
</dbReference>
<dbReference type="PANTHER" id="PTHR24223">
    <property type="entry name" value="ATP-BINDING CASSETTE SUB-FAMILY C"/>
    <property type="match status" value="1"/>
</dbReference>
<evidence type="ECO:0000313" key="11">
    <source>
        <dbReference type="Proteomes" id="UP000591131"/>
    </source>
</evidence>
<keyword evidence="4" id="KW-0547">Nucleotide-binding</keyword>
<feature type="transmembrane region" description="Helical" evidence="8">
    <location>
        <begin position="182"/>
        <end position="202"/>
    </location>
</feature>
<dbReference type="AlphaFoldDB" id="A0A7J6L4X5"/>
<name>A0A7J6L4X5_PERCH</name>
<evidence type="ECO:0000313" key="10">
    <source>
        <dbReference type="EMBL" id="KAF4654230.1"/>
    </source>
</evidence>
<evidence type="ECO:0000256" key="4">
    <source>
        <dbReference type="ARBA" id="ARBA00022741"/>
    </source>
</evidence>
<dbReference type="OrthoDB" id="6500128at2759"/>
<reference evidence="10 11" key="1">
    <citation type="submission" date="2020-04" db="EMBL/GenBank/DDBJ databases">
        <title>Perkinsus chesapeaki whole genome sequence.</title>
        <authorList>
            <person name="Bogema D.R."/>
        </authorList>
    </citation>
    <scope>NUCLEOTIDE SEQUENCE [LARGE SCALE GENOMIC DNA]</scope>
    <source>
        <strain evidence="10">ATCC PRA-425</strain>
    </source>
</reference>
<comment type="similarity">
    <text evidence="2">Belongs to the ABC transporter superfamily. ABCC family. Conjugate transporter (TC 3.A.1.208) subfamily.</text>
</comment>
<gene>
    <name evidence="10" type="ORF">FOL47_010084</name>
</gene>